<accession>A0AAF0Y6Q9</accession>
<name>A0AAF0Y6Q9_9TREE</name>
<feature type="compositionally biased region" description="Acidic residues" evidence="1">
    <location>
        <begin position="83"/>
        <end position="92"/>
    </location>
</feature>
<dbReference type="Proteomes" id="UP000827549">
    <property type="component" value="Chromosome 2"/>
</dbReference>
<dbReference type="AlphaFoldDB" id="A0AAF0Y6Q9"/>
<feature type="region of interest" description="Disordered" evidence="1">
    <location>
        <begin position="65"/>
        <end position="94"/>
    </location>
</feature>
<dbReference type="RefSeq" id="XP_062624723.1">
    <property type="nucleotide sequence ID" value="XM_062768739.1"/>
</dbReference>
<dbReference type="EMBL" id="CP086715">
    <property type="protein sequence ID" value="WOO78691.1"/>
    <property type="molecule type" value="Genomic_DNA"/>
</dbReference>
<keyword evidence="3" id="KW-1185">Reference proteome</keyword>
<proteinExistence type="predicted"/>
<reference evidence="2" key="1">
    <citation type="submission" date="2023-10" db="EMBL/GenBank/DDBJ databases">
        <authorList>
            <person name="Noh H."/>
        </authorList>
    </citation>
    <scope>NUCLEOTIDE SEQUENCE</scope>
    <source>
        <strain evidence="2">DUCC4014</strain>
    </source>
</reference>
<feature type="region of interest" description="Disordered" evidence="1">
    <location>
        <begin position="224"/>
        <end position="370"/>
    </location>
</feature>
<protein>
    <submittedName>
        <fullName evidence="2">Uncharacterized protein</fullName>
    </submittedName>
</protein>
<feature type="compositionally biased region" description="Basic and acidic residues" evidence="1">
    <location>
        <begin position="68"/>
        <end position="77"/>
    </location>
</feature>
<sequence length="383" mass="40845">MHPPTPLPYPFHSLENPLFHTPRTPLAQRGSSVHIGTSPRALAYNNLVVPSPPMLSRPFSALLGQERAGVDSHHDSPSSDGSTGDDADDDGEVLTPDTTVLLTEDLPHADAFPVSFTPRRLPSRVSTTATSSSTSIPLNRPALSPTALLPRLVRDAVPDQLSLGSSATYASADERGVPAYFPYGHGSYSWAQLGFQSKYRDEEDFKRDLDGLFPLEDDAAGLPKVSSNLSSPARSVSSGGFHASGGSAATDTSSAAVIPWTRPQSLLTPPKPMSDLDHESEYSAPSFVPISPAPSAYQETSRSIRGDNDDDITLGEPPHSAAPLPSKAVKKARVHKSRVSDELPKATIAESPESTGIVADDDNGSEQPARLNNKRTFKVALWE</sequence>
<feature type="compositionally biased region" description="Polar residues" evidence="1">
    <location>
        <begin position="225"/>
        <end position="236"/>
    </location>
</feature>
<evidence type="ECO:0000256" key="1">
    <source>
        <dbReference type="SAM" id="MobiDB-lite"/>
    </source>
</evidence>
<evidence type="ECO:0000313" key="3">
    <source>
        <dbReference type="Proteomes" id="UP000827549"/>
    </source>
</evidence>
<organism evidence="2 3">
    <name type="scientific">Vanrija pseudolonga</name>
    <dbReference type="NCBI Taxonomy" id="143232"/>
    <lineage>
        <taxon>Eukaryota</taxon>
        <taxon>Fungi</taxon>
        <taxon>Dikarya</taxon>
        <taxon>Basidiomycota</taxon>
        <taxon>Agaricomycotina</taxon>
        <taxon>Tremellomycetes</taxon>
        <taxon>Trichosporonales</taxon>
        <taxon>Trichosporonaceae</taxon>
        <taxon>Vanrija</taxon>
    </lineage>
</organism>
<gene>
    <name evidence="2" type="ORF">LOC62_02G002230</name>
</gene>
<evidence type="ECO:0000313" key="2">
    <source>
        <dbReference type="EMBL" id="WOO78691.1"/>
    </source>
</evidence>
<feature type="compositionally biased region" description="Low complexity" evidence="1">
    <location>
        <begin position="237"/>
        <end position="256"/>
    </location>
</feature>
<feature type="compositionally biased region" description="Basic residues" evidence="1">
    <location>
        <begin position="328"/>
        <end position="337"/>
    </location>
</feature>
<dbReference type="GeneID" id="87805478"/>